<gene>
    <name evidence="2" type="ORF">GCM10023172_42450</name>
</gene>
<evidence type="ECO:0000259" key="1">
    <source>
        <dbReference type="Pfam" id="PF14280"/>
    </source>
</evidence>
<comment type="caution">
    <text evidence="2">The sequence shown here is derived from an EMBL/GenBank/DDBJ whole genome shotgun (WGS) entry which is preliminary data.</text>
</comment>
<dbReference type="Pfam" id="PF14280">
    <property type="entry name" value="DUF4365"/>
    <property type="match status" value="1"/>
</dbReference>
<dbReference type="RefSeq" id="WP_208133239.1">
    <property type="nucleotide sequence ID" value="NZ_BAABGQ010000016.1"/>
</dbReference>
<dbReference type="InterPro" id="IPR025375">
    <property type="entry name" value="DUF4365"/>
</dbReference>
<organism evidence="2 3">
    <name type="scientific">Hymenobacter ginsengisoli</name>
    <dbReference type="NCBI Taxonomy" id="1051626"/>
    <lineage>
        <taxon>Bacteria</taxon>
        <taxon>Pseudomonadati</taxon>
        <taxon>Bacteroidota</taxon>
        <taxon>Cytophagia</taxon>
        <taxon>Cytophagales</taxon>
        <taxon>Hymenobacteraceae</taxon>
        <taxon>Hymenobacter</taxon>
    </lineage>
</organism>
<sequence>MAYDDSPLIDDNAKRSEESVLRVLSILSLRNGFSCRPENPDYGVDLNVELLESGRQASSQLFAVQIKSAVQLKTVTRDKQQYFAFPFETSRLRYLYRRQPTGGGLLVLYDEHTQQCYYDYAGALLQRLEIADSEGSWRTQHKATVYLSTDQVLTDVAAASIHATINAAFQRMEMLLQDRGAEVNLPLFRQPPTENTDILDLSNVQQLAQQLERYGGALFSQREMPQLLDLLGRLPTPIISASATLSFLAAITHAQVGDYVEGNYFMAKCRPHRRELDAESNLILDLTQVRLDFLQGDVDLPTYAARLTELAAKSTNELNRLTLQLNALFFEMAGSPTVALQAKEEELAGRTQNLFAAIETSALAREEQLLLSVYHSESLQLLGSRLLDSAATAGRLRQLLGGPIYSPEELVVLQVGLARQHAATRYVSLAYNHAVAHQHKHLRATAAYYLSRYMLNSVFEAMLLRVNDPPALTPNRKQWFITHWDLAGEAYNLFQELSLWKDAHQALSTLVELQQAYQLTYHEPLGTVTLAESTEQLRHLEERFNLPAFHSLVAQAHTELLATLRPVTPLVERVSQHGGIAAYTQSILRDSGLPEKQLPNLQAEIEAFLLFEATCYNKHLQLRTLLAPVAEAAYAQPSSYFLHNTSTGYATPPNSNIKQLLATHKHLLQDKGHK</sequence>
<proteinExistence type="predicted"/>
<dbReference type="Proteomes" id="UP001501243">
    <property type="component" value="Unassembled WGS sequence"/>
</dbReference>
<keyword evidence="3" id="KW-1185">Reference proteome</keyword>
<evidence type="ECO:0000313" key="3">
    <source>
        <dbReference type="Proteomes" id="UP001501243"/>
    </source>
</evidence>
<reference evidence="3" key="1">
    <citation type="journal article" date="2019" name="Int. J. Syst. Evol. Microbiol.">
        <title>The Global Catalogue of Microorganisms (GCM) 10K type strain sequencing project: providing services to taxonomists for standard genome sequencing and annotation.</title>
        <authorList>
            <consortium name="The Broad Institute Genomics Platform"/>
            <consortium name="The Broad Institute Genome Sequencing Center for Infectious Disease"/>
            <person name="Wu L."/>
            <person name="Ma J."/>
        </authorList>
    </citation>
    <scope>NUCLEOTIDE SEQUENCE [LARGE SCALE GENOMIC DNA]</scope>
    <source>
        <strain evidence="3">JCM 17841</strain>
    </source>
</reference>
<feature type="domain" description="DUF4365" evidence="1">
    <location>
        <begin position="18"/>
        <end position="162"/>
    </location>
</feature>
<name>A0ABP8QTH0_9BACT</name>
<evidence type="ECO:0000313" key="2">
    <source>
        <dbReference type="EMBL" id="GAA4509239.1"/>
    </source>
</evidence>
<dbReference type="EMBL" id="BAABGQ010000016">
    <property type="protein sequence ID" value="GAA4509239.1"/>
    <property type="molecule type" value="Genomic_DNA"/>
</dbReference>
<protein>
    <recommendedName>
        <fullName evidence="1">DUF4365 domain-containing protein</fullName>
    </recommendedName>
</protein>
<accession>A0ABP8QTH0</accession>